<comment type="caution">
    <text evidence="2">The sequence shown here is derived from an EMBL/GenBank/DDBJ whole genome shotgun (WGS) entry which is preliminary data.</text>
</comment>
<protein>
    <submittedName>
        <fullName evidence="2">Uncharacterized protein</fullName>
    </submittedName>
</protein>
<feature type="compositionally biased region" description="Low complexity" evidence="1">
    <location>
        <begin position="238"/>
        <end position="249"/>
    </location>
</feature>
<keyword evidence="3" id="KW-1185">Reference proteome</keyword>
<reference evidence="2 3" key="1">
    <citation type="journal article" date="2019" name="Commun. Biol.">
        <title>The bagworm genome reveals a unique fibroin gene that provides high tensile strength.</title>
        <authorList>
            <person name="Kono N."/>
            <person name="Nakamura H."/>
            <person name="Ohtoshi R."/>
            <person name="Tomita M."/>
            <person name="Numata K."/>
            <person name="Arakawa K."/>
        </authorList>
    </citation>
    <scope>NUCLEOTIDE SEQUENCE [LARGE SCALE GENOMIC DNA]</scope>
</reference>
<organism evidence="2 3">
    <name type="scientific">Eumeta variegata</name>
    <name type="common">Bagworm moth</name>
    <name type="synonym">Eumeta japonica</name>
    <dbReference type="NCBI Taxonomy" id="151549"/>
    <lineage>
        <taxon>Eukaryota</taxon>
        <taxon>Metazoa</taxon>
        <taxon>Ecdysozoa</taxon>
        <taxon>Arthropoda</taxon>
        <taxon>Hexapoda</taxon>
        <taxon>Insecta</taxon>
        <taxon>Pterygota</taxon>
        <taxon>Neoptera</taxon>
        <taxon>Endopterygota</taxon>
        <taxon>Lepidoptera</taxon>
        <taxon>Glossata</taxon>
        <taxon>Ditrysia</taxon>
        <taxon>Tineoidea</taxon>
        <taxon>Psychidae</taxon>
        <taxon>Oiketicinae</taxon>
        <taxon>Eumeta</taxon>
    </lineage>
</organism>
<dbReference type="AlphaFoldDB" id="A0A4C1Z4S6"/>
<feature type="region of interest" description="Disordered" evidence="1">
    <location>
        <begin position="176"/>
        <end position="267"/>
    </location>
</feature>
<proteinExistence type="predicted"/>
<gene>
    <name evidence="2" type="ORF">EVAR_58571_1</name>
</gene>
<dbReference type="Proteomes" id="UP000299102">
    <property type="component" value="Unassembled WGS sequence"/>
</dbReference>
<sequence length="388" mass="42893">MKSIKCTLNLKTNQRKIPSAECRGPKALWSSGTSDHVERDGSSSLISHKNFMRRHISVPIKGQLKPNTTKQCPILHVDLIVPIKPATCLFCIIRGKVNTFFQSLRFEPSADKSFNLPVCWISFYETAGDRGAAARAASVLPNPDHGTSYLVFGHYLLRRRLAAIAPAAAANTDPALAARRPTLKGGDGGGKRSLSCLPHKHTHGDTDAHPRFIRRSTSVLSPKGSVRDRDTSAEGGARAETAAPAAAARPPRRPDTPRPLPEREPGCQLGLSRLVSLDLKWQGASTTRYTILIKTSEINPLLTEGIWTSRRNDAMVFCCGRAMLWPIWLQHKDSRPDKYKTLTKYRRDIAASAFGFRQVSKSSGGSLPLRQFTPFSIRYSPKTRATFW</sequence>
<evidence type="ECO:0000313" key="3">
    <source>
        <dbReference type="Proteomes" id="UP000299102"/>
    </source>
</evidence>
<name>A0A4C1Z4S6_EUMVA</name>
<accession>A0A4C1Z4S6</accession>
<dbReference type="EMBL" id="BGZK01001576">
    <property type="protein sequence ID" value="GBP82650.1"/>
    <property type="molecule type" value="Genomic_DNA"/>
</dbReference>
<feature type="compositionally biased region" description="Basic and acidic residues" evidence="1">
    <location>
        <begin position="252"/>
        <end position="265"/>
    </location>
</feature>
<evidence type="ECO:0000256" key="1">
    <source>
        <dbReference type="SAM" id="MobiDB-lite"/>
    </source>
</evidence>
<evidence type="ECO:0000313" key="2">
    <source>
        <dbReference type="EMBL" id="GBP82650.1"/>
    </source>
</evidence>